<evidence type="ECO:0000313" key="2">
    <source>
        <dbReference type="EMBL" id="KHK90359.1"/>
    </source>
</evidence>
<comment type="caution">
    <text evidence="2">The sequence shown here is derived from an EMBL/GenBank/DDBJ whole genome shotgun (WGS) entry which is preliminary data.</text>
</comment>
<dbReference type="Proteomes" id="UP000031057">
    <property type="component" value="Unassembled WGS sequence"/>
</dbReference>
<dbReference type="InterPro" id="IPR013096">
    <property type="entry name" value="Cupin_2"/>
</dbReference>
<dbReference type="PANTHER" id="PTHR36156:SF2">
    <property type="entry name" value="CUPIN TYPE-2 DOMAIN-CONTAINING PROTEIN"/>
    <property type="match status" value="1"/>
</dbReference>
<sequence>MVDKVRRVITGQTPEGKSVFSHVEEVRRRDLQQGMKWYGVWGWDELPTLPYLYEGSYEPRSVFPGKDGMRINAIVFPPQFGLTQTGDPMPSEEMMKLAKAQDPGGVHPDPETGMHWTNTIDFGIVIEGELVSIQDDGAEVTLRQGDLYVQNGAMHAWQNRTDKPCTIYILNLGVPRAEGGEPTGGK</sequence>
<reference evidence="2 3" key="1">
    <citation type="submission" date="2014-10" db="EMBL/GenBank/DDBJ databases">
        <title>Genome sequence of Novosphingobium malaysiense MUSC 273(T).</title>
        <authorList>
            <person name="Lee L.-H."/>
        </authorList>
    </citation>
    <scope>NUCLEOTIDE SEQUENCE [LARGE SCALE GENOMIC DNA]</scope>
    <source>
        <strain evidence="2 3">MUSC 273</strain>
    </source>
</reference>
<evidence type="ECO:0000313" key="3">
    <source>
        <dbReference type="Proteomes" id="UP000031057"/>
    </source>
</evidence>
<protein>
    <recommendedName>
        <fullName evidence="1">Cupin type-2 domain-containing protein</fullName>
    </recommendedName>
</protein>
<gene>
    <name evidence="2" type="ORF">LK12_17335</name>
</gene>
<dbReference type="OrthoDB" id="713485at2"/>
<dbReference type="EMBL" id="JTDI01000005">
    <property type="protein sequence ID" value="KHK90359.1"/>
    <property type="molecule type" value="Genomic_DNA"/>
</dbReference>
<dbReference type="STRING" id="1348853.LK12_17335"/>
<dbReference type="AlphaFoldDB" id="A0A0B1ZLZ1"/>
<name>A0A0B1ZLZ1_9SPHN</name>
<evidence type="ECO:0000259" key="1">
    <source>
        <dbReference type="Pfam" id="PF07883"/>
    </source>
</evidence>
<feature type="domain" description="Cupin type-2" evidence="1">
    <location>
        <begin position="107"/>
        <end position="168"/>
    </location>
</feature>
<dbReference type="CDD" id="cd02231">
    <property type="entry name" value="cupin_BLL6423-like"/>
    <property type="match status" value="1"/>
</dbReference>
<dbReference type="Gene3D" id="2.60.120.10">
    <property type="entry name" value="Jelly Rolls"/>
    <property type="match status" value="1"/>
</dbReference>
<dbReference type="InterPro" id="IPR047142">
    <property type="entry name" value="OryJ/VirC-like"/>
</dbReference>
<proteinExistence type="predicted"/>
<keyword evidence="3" id="KW-1185">Reference proteome</keyword>
<dbReference type="SUPFAM" id="SSF51182">
    <property type="entry name" value="RmlC-like cupins"/>
    <property type="match status" value="1"/>
</dbReference>
<dbReference type="RefSeq" id="WP_039286604.1">
    <property type="nucleotide sequence ID" value="NZ_JTDI01000005.1"/>
</dbReference>
<dbReference type="Pfam" id="PF07883">
    <property type="entry name" value="Cupin_2"/>
    <property type="match status" value="1"/>
</dbReference>
<dbReference type="InterPro" id="IPR011051">
    <property type="entry name" value="RmlC_Cupin_sf"/>
</dbReference>
<dbReference type="PANTHER" id="PTHR36156">
    <property type="entry name" value="SLR2101 PROTEIN"/>
    <property type="match status" value="1"/>
</dbReference>
<dbReference type="InterPro" id="IPR014710">
    <property type="entry name" value="RmlC-like_jellyroll"/>
</dbReference>
<organism evidence="2 3">
    <name type="scientific">Novosphingobium malaysiense</name>
    <dbReference type="NCBI Taxonomy" id="1348853"/>
    <lineage>
        <taxon>Bacteria</taxon>
        <taxon>Pseudomonadati</taxon>
        <taxon>Pseudomonadota</taxon>
        <taxon>Alphaproteobacteria</taxon>
        <taxon>Sphingomonadales</taxon>
        <taxon>Sphingomonadaceae</taxon>
        <taxon>Novosphingobium</taxon>
    </lineage>
</organism>
<accession>A0A0B1ZLZ1</accession>